<evidence type="ECO:0000313" key="2">
    <source>
        <dbReference type="Proteomes" id="UP000554482"/>
    </source>
</evidence>
<dbReference type="AlphaFoldDB" id="A0A7J6VKC3"/>
<protein>
    <submittedName>
        <fullName evidence="1">Uncharacterized protein</fullName>
    </submittedName>
</protein>
<proteinExistence type="predicted"/>
<gene>
    <name evidence="1" type="ORF">FRX31_025818</name>
</gene>
<organism evidence="1 2">
    <name type="scientific">Thalictrum thalictroides</name>
    <name type="common">Rue-anemone</name>
    <name type="synonym">Anemone thalictroides</name>
    <dbReference type="NCBI Taxonomy" id="46969"/>
    <lineage>
        <taxon>Eukaryota</taxon>
        <taxon>Viridiplantae</taxon>
        <taxon>Streptophyta</taxon>
        <taxon>Embryophyta</taxon>
        <taxon>Tracheophyta</taxon>
        <taxon>Spermatophyta</taxon>
        <taxon>Magnoliopsida</taxon>
        <taxon>Ranunculales</taxon>
        <taxon>Ranunculaceae</taxon>
        <taxon>Thalictroideae</taxon>
        <taxon>Thalictrum</taxon>
    </lineage>
</organism>
<name>A0A7J6VKC3_THATH</name>
<accession>A0A7J6VKC3</accession>
<dbReference type="EMBL" id="JABWDY010031882">
    <property type="protein sequence ID" value="KAF5184595.1"/>
    <property type="molecule type" value="Genomic_DNA"/>
</dbReference>
<comment type="caution">
    <text evidence="1">The sequence shown here is derived from an EMBL/GenBank/DDBJ whole genome shotgun (WGS) entry which is preliminary data.</text>
</comment>
<dbReference type="Proteomes" id="UP000554482">
    <property type="component" value="Unassembled WGS sequence"/>
</dbReference>
<reference evidence="1 2" key="1">
    <citation type="submission" date="2020-06" db="EMBL/GenBank/DDBJ databases">
        <title>Transcriptomic and genomic resources for Thalictrum thalictroides and T. hernandezii: Facilitating candidate gene discovery in an emerging model plant lineage.</title>
        <authorList>
            <person name="Arias T."/>
            <person name="Riano-Pachon D.M."/>
            <person name="Di Stilio V.S."/>
        </authorList>
    </citation>
    <scope>NUCLEOTIDE SEQUENCE [LARGE SCALE GENOMIC DNA]</scope>
    <source>
        <strain evidence="2">cv. WT478/WT964</strain>
        <tissue evidence="1">Leaves</tissue>
    </source>
</reference>
<sequence>MGVSRFTGIPPVIPGMFPVTTGQLINLQTHQAYTRSFDCGLFGLDDSVMMLTLVQGHHLGVDNVRVFEGNQNIEWAKQVSKTKPSFL</sequence>
<keyword evidence="2" id="KW-1185">Reference proteome</keyword>
<evidence type="ECO:0000313" key="1">
    <source>
        <dbReference type="EMBL" id="KAF5184595.1"/>
    </source>
</evidence>